<evidence type="ECO:0000313" key="10">
    <source>
        <dbReference type="EMBL" id="PAV02941.1"/>
    </source>
</evidence>
<keyword evidence="8" id="KW-0411">Iron-sulfur</keyword>
<keyword evidence="4" id="KW-0479">Metal-binding</keyword>
<comment type="caution">
    <text evidence="10">The sequence shown here is derived from an EMBL/GenBank/DDBJ whole genome shotgun (WGS) entry which is preliminary data.</text>
</comment>
<dbReference type="RefSeq" id="WP_069582509.1">
    <property type="nucleotide sequence ID" value="NZ_LMVM01000041.1"/>
</dbReference>
<organism evidence="10 11">
    <name type="scientific">Methanobacterium bryantii</name>
    <dbReference type="NCBI Taxonomy" id="2161"/>
    <lineage>
        <taxon>Archaea</taxon>
        <taxon>Methanobacteriati</taxon>
        <taxon>Methanobacteriota</taxon>
        <taxon>Methanomada group</taxon>
        <taxon>Methanobacteria</taxon>
        <taxon>Methanobacteriales</taxon>
        <taxon>Methanobacteriaceae</taxon>
        <taxon>Methanobacterium</taxon>
    </lineage>
</organism>
<dbReference type="PROSITE" id="PS00198">
    <property type="entry name" value="4FE4S_FER_1"/>
    <property type="match status" value="7"/>
</dbReference>
<evidence type="ECO:0000256" key="8">
    <source>
        <dbReference type="ARBA" id="ARBA00023014"/>
    </source>
</evidence>
<feature type="domain" description="4Fe-4S ferredoxin-type" evidence="9">
    <location>
        <begin position="169"/>
        <end position="198"/>
    </location>
</feature>
<feature type="domain" description="4Fe-4S ferredoxin-type" evidence="9">
    <location>
        <begin position="140"/>
        <end position="167"/>
    </location>
</feature>
<dbReference type="Proteomes" id="UP000217784">
    <property type="component" value="Unassembled WGS sequence"/>
</dbReference>
<keyword evidence="5" id="KW-0677">Repeat</keyword>
<feature type="domain" description="4Fe-4S ferredoxin-type" evidence="9">
    <location>
        <begin position="374"/>
        <end position="400"/>
    </location>
</feature>
<dbReference type="PRINTS" id="PR00352">
    <property type="entry name" value="3FE4SFRDOXIN"/>
</dbReference>
<dbReference type="Pfam" id="PF00037">
    <property type="entry name" value="Fer4"/>
    <property type="match status" value="2"/>
</dbReference>
<feature type="domain" description="4Fe-4S ferredoxin-type" evidence="9">
    <location>
        <begin position="208"/>
        <end position="237"/>
    </location>
</feature>
<gene>
    <name evidence="10" type="ORF">ASJ80_03805</name>
</gene>
<feature type="domain" description="4Fe-4S ferredoxin-type" evidence="9">
    <location>
        <begin position="1"/>
        <end position="29"/>
    </location>
</feature>
<keyword evidence="7" id="KW-0408">Iron</keyword>
<dbReference type="InterPro" id="IPR001080">
    <property type="entry name" value="3Fe4S_ferredoxin"/>
</dbReference>
<keyword evidence="6" id="KW-0249">Electron transport</keyword>
<evidence type="ECO:0000256" key="3">
    <source>
        <dbReference type="ARBA" id="ARBA00022485"/>
    </source>
</evidence>
<evidence type="ECO:0000259" key="9">
    <source>
        <dbReference type="PROSITE" id="PS51379"/>
    </source>
</evidence>
<dbReference type="GO" id="GO:0016491">
    <property type="term" value="F:oxidoreductase activity"/>
    <property type="evidence" value="ECO:0007669"/>
    <property type="project" value="UniProtKB-ARBA"/>
</dbReference>
<dbReference type="Pfam" id="PF14697">
    <property type="entry name" value="Fer4_21"/>
    <property type="match status" value="1"/>
</dbReference>
<keyword evidence="2" id="KW-0813">Transport</keyword>
<dbReference type="InterPro" id="IPR017896">
    <property type="entry name" value="4Fe4S_Fe-S-bd"/>
</dbReference>
<dbReference type="AlphaFoldDB" id="A0A2A2H0L4"/>
<dbReference type="CDD" id="cd10549">
    <property type="entry name" value="MtMvhB_like"/>
    <property type="match status" value="3"/>
</dbReference>
<dbReference type="EMBL" id="LMVM01000041">
    <property type="protein sequence ID" value="PAV02941.1"/>
    <property type="molecule type" value="Genomic_DNA"/>
</dbReference>
<dbReference type="PROSITE" id="PS51379">
    <property type="entry name" value="4FE4S_FER_2"/>
    <property type="match status" value="10"/>
</dbReference>
<dbReference type="OrthoDB" id="23833at2157"/>
<evidence type="ECO:0000256" key="5">
    <source>
        <dbReference type="ARBA" id="ARBA00022737"/>
    </source>
</evidence>
<comment type="cofactor">
    <cofactor evidence="1">
        <name>[4Fe-4S] cluster</name>
        <dbReference type="ChEBI" id="CHEBI:49883"/>
    </cofactor>
</comment>
<accession>A0A2A2H0L4</accession>
<dbReference type="PANTHER" id="PTHR43687:SF6">
    <property type="entry name" value="L-ASPARTATE SEMIALDEHYDE SULFURTRANSFERASE IRON-SULFUR SUBUNIT"/>
    <property type="match status" value="1"/>
</dbReference>
<dbReference type="InterPro" id="IPR050572">
    <property type="entry name" value="Fe-S_Ferredoxin"/>
</dbReference>
<dbReference type="GO" id="GO:0009055">
    <property type="term" value="F:electron transfer activity"/>
    <property type="evidence" value="ECO:0007669"/>
    <property type="project" value="InterPro"/>
</dbReference>
<keyword evidence="3" id="KW-0004">4Fe-4S</keyword>
<feature type="domain" description="4Fe-4S ferredoxin-type" evidence="9">
    <location>
        <begin position="344"/>
        <end position="373"/>
    </location>
</feature>
<dbReference type="Gene3D" id="3.30.70.20">
    <property type="match status" value="7"/>
</dbReference>
<feature type="domain" description="4Fe-4S ferredoxin-type" evidence="9">
    <location>
        <begin position="67"/>
        <end position="96"/>
    </location>
</feature>
<dbReference type="PANTHER" id="PTHR43687">
    <property type="entry name" value="ADENYLYLSULFATE REDUCTASE, BETA SUBUNIT"/>
    <property type="match status" value="1"/>
</dbReference>
<evidence type="ECO:0000256" key="4">
    <source>
        <dbReference type="ARBA" id="ARBA00022723"/>
    </source>
</evidence>
<evidence type="ECO:0000256" key="6">
    <source>
        <dbReference type="ARBA" id="ARBA00022982"/>
    </source>
</evidence>
<reference evidence="10 11" key="1">
    <citation type="journal article" date="2017" name="BMC Genomics">
        <title>Genomic analysis of methanogenic archaea reveals a shift towards energy conservation.</title>
        <authorList>
            <person name="Gilmore S.P."/>
            <person name="Henske J.K."/>
            <person name="Sexton J.A."/>
            <person name="Solomon K.V."/>
            <person name="Seppala S."/>
            <person name="Yoo J.I."/>
            <person name="Huyett L.M."/>
            <person name="Pressman A."/>
            <person name="Cogan J.Z."/>
            <person name="Kivenson V."/>
            <person name="Peng X."/>
            <person name="Tan Y."/>
            <person name="Valentine D.L."/>
            <person name="O'Malley M.A."/>
        </authorList>
    </citation>
    <scope>NUCLEOTIDE SEQUENCE [LARGE SCALE GENOMIC DNA]</scope>
    <source>
        <strain evidence="10 11">M.o.H.</strain>
    </source>
</reference>
<dbReference type="GO" id="GO:0051539">
    <property type="term" value="F:4 iron, 4 sulfur cluster binding"/>
    <property type="evidence" value="ECO:0007669"/>
    <property type="project" value="UniProtKB-KW"/>
</dbReference>
<feature type="domain" description="4Fe-4S ferredoxin-type" evidence="9">
    <location>
        <begin position="299"/>
        <end position="332"/>
    </location>
</feature>
<dbReference type="Pfam" id="PF12838">
    <property type="entry name" value="Fer4_7"/>
    <property type="match status" value="3"/>
</dbReference>
<feature type="domain" description="4Fe-4S ferredoxin-type" evidence="9">
    <location>
        <begin position="239"/>
        <end position="267"/>
    </location>
</feature>
<name>A0A2A2H0L4_METBR</name>
<feature type="domain" description="4Fe-4S ferredoxin-type" evidence="9">
    <location>
        <begin position="99"/>
        <end position="128"/>
    </location>
</feature>
<dbReference type="InterPro" id="IPR017900">
    <property type="entry name" value="4Fe4S_Fe_S_CS"/>
</dbReference>
<dbReference type="SUPFAM" id="SSF54862">
    <property type="entry name" value="4Fe-4S ferredoxins"/>
    <property type="match status" value="4"/>
</dbReference>
<keyword evidence="11" id="KW-1185">Reference proteome</keyword>
<evidence type="ECO:0000256" key="2">
    <source>
        <dbReference type="ARBA" id="ARBA00022448"/>
    </source>
</evidence>
<dbReference type="GO" id="GO:0005506">
    <property type="term" value="F:iron ion binding"/>
    <property type="evidence" value="ECO:0007669"/>
    <property type="project" value="InterPro"/>
</dbReference>
<evidence type="ECO:0000313" key="11">
    <source>
        <dbReference type="Proteomes" id="UP000217784"/>
    </source>
</evidence>
<evidence type="ECO:0000256" key="1">
    <source>
        <dbReference type="ARBA" id="ARBA00001966"/>
    </source>
</evidence>
<sequence>MIVVNKEGCIKCGACQGVCPTEAISVTPEDVIFCDLCSGEPKCVAACSTGALKAEEMPIGDTGKTQTRIVFSPSACNQCGDCVDVCPPNVLKMDEGKVQTTMPLHGFCVMCQKCVDVCPVEVIGIEGVKEPKVIEKDITGPIYISGCVGCGMCVEECPVDAITLSETGEVINIDEDACIKCGVCSQTCPWNAVYISGKEPVKRTKDIVAFDLNKDACIGCNVCVEACPGDFIEAKAADLSVELPEICAACGLCAKMCPVEAINLEVELGPAKPASEEGLVRNEELCILDGSCAPVCPTGAIRVEPGESYAMCTRCGACASTCPTGALRVTQIDKEVNGEIVKRDRIEFSPSICDECGECVEVCPYNMLELTGDKKMPVKGYCVLCEKCVEHCPNTALSIK</sequence>
<protein>
    <submittedName>
        <fullName evidence="10">Ferredoxin</fullName>
    </submittedName>
</protein>
<evidence type="ECO:0000256" key="7">
    <source>
        <dbReference type="ARBA" id="ARBA00023004"/>
    </source>
</evidence>
<proteinExistence type="predicted"/>